<accession>A0A485KY77</accession>
<evidence type="ECO:0000256" key="3">
    <source>
        <dbReference type="SAM" id="Coils"/>
    </source>
</evidence>
<dbReference type="GO" id="GO:0033567">
    <property type="term" value="P:DNA replication, Okazaki fragment processing"/>
    <property type="evidence" value="ECO:0007669"/>
    <property type="project" value="InterPro"/>
</dbReference>
<reference evidence="5" key="2">
    <citation type="submission" date="2019-06" db="EMBL/GenBank/DDBJ databases">
        <title>Genomics analysis of Aphanomyces spp. identifies a new class of oomycete effector associated with host adaptation.</title>
        <authorList>
            <person name="Gaulin E."/>
        </authorList>
    </citation>
    <scope>NUCLEOTIDE SEQUENCE</scope>
    <source>
        <strain evidence="5">CBS 578.67</strain>
    </source>
</reference>
<name>A0A485KY77_9STRA</name>
<dbReference type="GO" id="GO:0003677">
    <property type="term" value="F:DNA binding"/>
    <property type="evidence" value="ECO:0007669"/>
    <property type="project" value="InterPro"/>
</dbReference>
<feature type="domain" description="5'-3' exonuclease" evidence="4">
    <location>
        <begin position="66"/>
        <end position="337"/>
    </location>
</feature>
<organism evidence="6 7">
    <name type="scientific">Aphanomyces stellatus</name>
    <dbReference type="NCBI Taxonomy" id="120398"/>
    <lineage>
        <taxon>Eukaryota</taxon>
        <taxon>Sar</taxon>
        <taxon>Stramenopiles</taxon>
        <taxon>Oomycota</taxon>
        <taxon>Saprolegniomycetes</taxon>
        <taxon>Saprolegniales</taxon>
        <taxon>Verrucalvaceae</taxon>
        <taxon>Aphanomyces</taxon>
    </lineage>
</organism>
<dbReference type="PANTHER" id="PTHR42646">
    <property type="entry name" value="FLAP ENDONUCLEASE XNI"/>
    <property type="match status" value="1"/>
</dbReference>
<dbReference type="EMBL" id="VJMH01005403">
    <property type="protein sequence ID" value="KAF0696420.1"/>
    <property type="molecule type" value="Genomic_DNA"/>
</dbReference>
<protein>
    <submittedName>
        <fullName evidence="6">Aste57867_12838 protein</fullName>
    </submittedName>
</protein>
<dbReference type="GO" id="GO:0017108">
    <property type="term" value="F:5'-flap endonuclease activity"/>
    <property type="evidence" value="ECO:0007669"/>
    <property type="project" value="InterPro"/>
</dbReference>
<dbReference type="SUPFAM" id="SSF88723">
    <property type="entry name" value="PIN domain-like"/>
    <property type="match status" value="1"/>
</dbReference>
<dbReference type="InterPro" id="IPR002421">
    <property type="entry name" value="5-3_exonuclease"/>
</dbReference>
<evidence type="ECO:0000313" key="6">
    <source>
        <dbReference type="EMBL" id="VFT89685.1"/>
    </source>
</evidence>
<keyword evidence="3" id="KW-0175">Coiled coil</keyword>
<dbReference type="Proteomes" id="UP000332933">
    <property type="component" value="Unassembled WGS sequence"/>
</dbReference>
<dbReference type="PANTHER" id="PTHR42646:SF2">
    <property type="entry name" value="5'-3' EXONUCLEASE FAMILY PROTEIN"/>
    <property type="match status" value="1"/>
</dbReference>
<dbReference type="AlphaFoldDB" id="A0A485KY77"/>
<proteinExistence type="predicted"/>
<evidence type="ECO:0000313" key="5">
    <source>
        <dbReference type="EMBL" id="KAF0696420.1"/>
    </source>
</evidence>
<keyword evidence="1" id="KW-0540">Nuclease</keyword>
<dbReference type="Pfam" id="PF02739">
    <property type="entry name" value="5_3_exonuc_N"/>
    <property type="match status" value="1"/>
</dbReference>
<keyword evidence="7" id="KW-1185">Reference proteome</keyword>
<dbReference type="GO" id="GO:0008409">
    <property type="term" value="F:5'-3' exonuclease activity"/>
    <property type="evidence" value="ECO:0007669"/>
    <property type="project" value="InterPro"/>
</dbReference>
<feature type="coiled-coil region" evidence="3">
    <location>
        <begin position="365"/>
        <end position="392"/>
    </location>
</feature>
<evidence type="ECO:0000259" key="4">
    <source>
        <dbReference type="SMART" id="SM00475"/>
    </source>
</evidence>
<dbReference type="OrthoDB" id="275278at2759"/>
<evidence type="ECO:0000256" key="1">
    <source>
        <dbReference type="ARBA" id="ARBA00022722"/>
    </source>
</evidence>
<evidence type="ECO:0000256" key="2">
    <source>
        <dbReference type="ARBA" id="ARBA00022801"/>
    </source>
</evidence>
<dbReference type="Gene3D" id="3.40.50.1010">
    <property type="entry name" value="5'-nuclease"/>
    <property type="match status" value="1"/>
</dbReference>
<dbReference type="CDD" id="cd09859">
    <property type="entry name" value="PIN_53EXO"/>
    <property type="match status" value="1"/>
</dbReference>
<dbReference type="SMART" id="SM00475">
    <property type="entry name" value="53EXOc"/>
    <property type="match status" value="1"/>
</dbReference>
<dbReference type="InterPro" id="IPR020046">
    <property type="entry name" value="5-3_exonucl_a-hlix_arch_N"/>
</dbReference>
<keyword evidence="2" id="KW-0378">Hydrolase</keyword>
<evidence type="ECO:0000313" key="7">
    <source>
        <dbReference type="Proteomes" id="UP000332933"/>
    </source>
</evidence>
<gene>
    <name evidence="6" type="primary">Aste57867_12838</name>
    <name evidence="5" type="ORF">As57867_012790</name>
    <name evidence="6" type="ORF">ASTE57867_12838</name>
</gene>
<reference evidence="6 7" key="1">
    <citation type="submission" date="2019-03" db="EMBL/GenBank/DDBJ databases">
        <authorList>
            <person name="Gaulin E."/>
            <person name="Dumas B."/>
        </authorList>
    </citation>
    <scope>NUCLEOTIDE SEQUENCE [LARGE SCALE GENOMIC DNA]</scope>
    <source>
        <strain evidence="6">CBS 568.67</strain>
    </source>
</reference>
<dbReference type="EMBL" id="CAADRA010005424">
    <property type="protein sequence ID" value="VFT89685.1"/>
    <property type="molecule type" value="Genomic_DNA"/>
</dbReference>
<sequence length="401" mass="45017">MLLWRATSPAILRPRPHQSVVFFTSKSTPPPTAWLSSILTWFKPPPPAPDAPTTPFPTANVHLDDGLCLLIDGNNLIYHQYKKYMEMKSTPQTGSEYIGATYGFLKAVDRLLVRFEPRRVCVFFDTPVVTNRKLDDPTYKATRGRTPDALRTQFPLTQSTLARIGVAVVKVDGIEADDLIASYTKANVAEGFDVVIVSDDKDFYQLLQSTPQRVTLYRPSWDRVYDEAFVKRILSHGQKNPNRVTPAMYPSIITLKGDRWGKSPGLPGGLGTKLKPIKYAFQSGGVLPLLGRLSKIREKDLRKRFKDSADVLTATYRSLKLDDTIARPVSTATFAVDRIDMDQLAAILGNPKRRILHHQPKKVLKRQHKATKRRYQAKMEALRSEAAAAKSLSVDASKEKN</sequence>
<dbReference type="InterPro" id="IPR029060">
    <property type="entry name" value="PIN-like_dom_sf"/>
</dbReference>
<dbReference type="InterPro" id="IPR038969">
    <property type="entry name" value="FEN"/>
</dbReference>